<feature type="transmembrane region" description="Helical" evidence="6">
    <location>
        <begin position="612"/>
        <end position="635"/>
    </location>
</feature>
<feature type="transmembrane region" description="Helical" evidence="6">
    <location>
        <begin position="406"/>
        <end position="428"/>
    </location>
</feature>
<comment type="subcellular location">
    <subcellularLocation>
        <location evidence="1 6">Membrane</location>
        <topology evidence="1 6">Multi-pass membrane protein</topology>
    </subcellularLocation>
</comment>
<feature type="compositionally biased region" description="Polar residues" evidence="7">
    <location>
        <begin position="782"/>
        <end position="791"/>
    </location>
</feature>
<comment type="similarity">
    <text evidence="2 6">Belongs to the anoctamin family.</text>
</comment>
<evidence type="ECO:0000313" key="10">
    <source>
        <dbReference type="WBParaSite" id="SPAL_0001076200.1"/>
    </source>
</evidence>
<feature type="transmembrane region" description="Helical" evidence="6">
    <location>
        <begin position="291"/>
        <end position="312"/>
    </location>
</feature>
<evidence type="ECO:0000256" key="1">
    <source>
        <dbReference type="ARBA" id="ARBA00004141"/>
    </source>
</evidence>
<dbReference type="InterPro" id="IPR007632">
    <property type="entry name" value="Anoctamin"/>
</dbReference>
<feature type="transmembrane region" description="Helical" evidence="6">
    <location>
        <begin position="455"/>
        <end position="478"/>
    </location>
</feature>
<keyword evidence="3 6" id="KW-0812">Transmembrane</keyword>
<keyword evidence="9" id="KW-1185">Reference proteome</keyword>
<keyword evidence="4 6" id="KW-1133">Transmembrane helix</keyword>
<feature type="region of interest" description="Disordered" evidence="7">
    <location>
        <begin position="775"/>
        <end position="804"/>
    </location>
</feature>
<feature type="domain" description="Anoctamin transmembrane" evidence="8">
    <location>
        <begin position="238"/>
        <end position="734"/>
    </location>
</feature>
<protein>
    <recommendedName>
        <fullName evidence="6">Anoctamin</fullName>
    </recommendedName>
</protein>
<dbReference type="WBParaSite" id="SPAL_0001076200.1">
    <property type="protein sequence ID" value="SPAL_0001076200.1"/>
    <property type="gene ID" value="SPAL_0001076200"/>
</dbReference>
<dbReference type="AlphaFoldDB" id="A0A0N5BYA1"/>
<proteinExistence type="inferred from homology"/>
<accession>A0A0N5BYA1</accession>
<evidence type="ECO:0000259" key="8">
    <source>
        <dbReference type="Pfam" id="PF04547"/>
    </source>
</evidence>
<dbReference type="GO" id="GO:0005886">
    <property type="term" value="C:plasma membrane"/>
    <property type="evidence" value="ECO:0007669"/>
    <property type="project" value="TreeGrafter"/>
</dbReference>
<evidence type="ECO:0000256" key="2">
    <source>
        <dbReference type="ARBA" id="ARBA00009671"/>
    </source>
</evidence>
<evidence type="ECO:0000313" key="9">
    <source>
        <dbReference type="Proteomes" id="UP000046392"/>
    </source>
</evidence>
<evidence type="ECO:0000256" key="4">
    <source>
        <dbReference type="ARBA" id="ARBA00022989"/>
    </source>
</evidence>
<dbReference type="Proteomes" id="UP000046392">
    <property type="component" value="Unplaced"/>
</dbReference>
<dbReference type="PANTHER" id="PTHR12308">
    <property type="entry name" value="ANOCTAMIN"/>
    <property type="match status" value="1"/>
</dbReference>
<name>A0A0N5BYA1_STREA</name>
<feature type="transmembrane region" description="Helical" evidence="6">
    <location>
        <begin position="369"/>
        <end position="394"/>
    </location>
</feature>
<dbReference type="GO" id="GO:0005254">
    <property type="term" value="F:chloride channel activity"/>
    <property type="evidence" value="ECO:0007669"/>
    <property type="project" value="TreeGrafter"/>
</dbReference>
<evidence type="ECO:0000256" key="6">
    <source>
        <dbReference type="RuleBase" id="RU280814"/>
    </source>
</evidence>
<dbReference type="Pfam" id="PF04547">
    <property type="entry name" value="Anoctamin"/>
    <property type="match status" value="1"/>
</dbReference>
<organism evidence="9 10">
    <name type="scientific">Strongyloides papillosus</name>
    <name type="common">Intestinal threadworm</name>
    <dbReference type="NCBI Taxonomy" id="174720"/>
    <lineage>
        <taxon>Eukaryota</taxon>
        <taxon>Metazoa</taxon>
        <taxon>Ecdysozoa</taxon>
        <taxon>Nematoda</taxon>
        <taxon>Chromadorea</taxon>
        <taxon>Rhabditida</taxon>
        <taxon>Tylenchina</taxon>
        <taxon>Panagrolaimomorpha</taxon>
        <taxon>Strongyloidoidea</taxon>
        <taxon>Strongyloididae</taxon>
        <taxon>Strongyloides</taxon>
    </lineage>
</organism>
<evidence type="ECO:0000256" key="5">
    <source>
        <dbReference type="ARBA" id="ARBA00023136"/>
    </source>
</evidence>
<sequence>MLENWLPTYSQNTGEIRRKFFEIIKYGVIEGRKYAGSADLWQLVEENVEADLLITINSLLDEDKQKDVVTWLVEVIKLFEPGLKIEVRFHQLAHCYALYISADFLTTLKGAELCHIHKHVKGQFGGGTKPFVFAEVQSFAGVENKCSFFSQMERSMIVKQIIDMIRAPKEAMRIKTILEKHSDIYKLNVSCDGRTLIAFLSANNIIDQIIPLHDREELKKLQHDWLYNFFDEQPLDKIKMYFGTEISMYFAWLGHLTTYLCAPAAVAVFMFFVKGFDTKSNIEDDDRETTLFSDICFVVFAFFNCVWSSTYLEFWKRKQAELAFKWGTYDLEMEGTLQEPRSKFRGDSMRPNPISGRLEPYFPLWKHYLIRYAFTFPITILAVLFLLFFLYIFIQIQTATEKTFGNSYIFSWIIYIPIIAQGFTGLLADKFYRYLAVWLNDFENHRTDEDYEQSLIFKIVIFQSVSAFSSLFYIAFYLKDMKRLQETLATLLATRQLTQNFAEIAVPFVMKKLRFCQLAYNQVTKERNQKKIIKHVESIKMLFENKKNENENMTNSKQLPIMKPQNFSSPRLPIPEFKFQQEKYLITDSEIQSLMSAYERPLDDYLEMFIQFGYVLLFSPAFSLAAFCALINNFFEIRVDAFKLCNTVQRPFGRNVKNIGAWQKLMEYLGIAGVIINCALIGQSCLMQRLFPDLSASNQILLVVIMEHIFLGARALMDLLIPDTPNWVRLEISKMEHQKKETYKRNSIISQRKNTVYQVQNILKNDSDNISPLDIQKHNSTDRNYTTSSKSFVKHPRNRRSCTPSDRRRLILDDSELLGM</sequence>
<feature type="transmembrane region" description="Helical" evidence="6">
    <location>
        <begin position="249"/>
        <end position="271"/>
    </location>
</feature>
<keyword evidence="5 6" id="KW-0472">Membrane</keyword>
<reference evidence="10" key="1">
    <citation type="submission" date="2017-02" db="UniProtKB">
        <authorList>
            <consortium name="WormBaseParasite"/>
        </authorList>
    </citation>
    <scope>IDENTIFICATION</scope>
</reference>
<dbReference type="PANTHER" id="PTHR12308:SF51">
    <property type="entry name" value="ANOCTAMIN-8"/>
    <property type="match status" value="1"/>
</dbReference>
<dbReference type="InterPro" id="IPR049452">
    <property type="entry name" value="Anoctamin_TM"/>
</dbReference>
<evidence type="ECO:0000256" key="3">
    <source>
        <dbReference type="ARBA" id="ARBA00022692"/>
    </source>
</evidence>
<evidence type="ECO:0000256" key="7">
    <source>
        <dbReference type="SAM" id="MobiDB-lite"/>
    </source>
</evidence>
<comment type="caution">
    <text evidence="6">Lacks conserved residue(s) required for the propagation of feature annotation.</text>
</comment>